<organism evidence="2 3">
    <name type="scientific">Magnetospirillum molischianum DSM 120</name>
    <dbReference type="NCBI Taxonomy" id="1150626"/>
    <lineage>
        <taxon>Bacteria</taxon>
        <taxon>Pseudomonadati</taxon>
        <taxon>Pseudomonadota</taxon>
        <taxon>Alphaproteobacteria</taxon>
        <taxon>Rhodospirillales</taxon>
        <taxon>Rhodospirillaceae</taxon>
        <taxon>Magnetospirillum</taxon>
    </lineage>
</organism>
<sequence>MGFYPILRVRCMFRDISVVVIDNSPKGNRNIIQRFEVRSPFKSCRFCRSMLKVLRGVGVRTVPPFGVVATVRAKQRPLLYKARRGREVQTRAERRGGLIGDKQNEITAGR</sequence>
<dbReference type="Proteomes" id="UP000004169">
    <property type="component" value="Unassembled WGS sequence"/>
</dbReference>
<evidence type="ECO:0000256" key="1">
    <source>
        <dbReference type="SAM" id="MobiDB-lite"/>
    </source>
</evidence>
<comment type="caution">
    <text evidence="2">The sequence shown here is derived from an EMBL/GenBank/DDBJ whole genome shotgun (WGS) entry which is preliminary data.</text>
</comment>
<dbReference type="AlphaFoldDB" id="H8FR46"/>
<name>H8FR46_MAGML</name>
<keyword evidence="3" id="KW-1185">Reference proteome</keyword>
<accession>H8FR46</accession>
<reference evidence="2 3" key="1">
    <citation type="journal article" date="2012" name="J. Bacteriol.">
        <title>Draft Genome Sequence of the Purple Photosynthetic Bacterium Phaeospirillum molischianum DSM120, a Particularly Versatile Bacterium.</title>
        <authorList>
            <person name="Duquesne K."/>
            <person name="Prima V."/>
            <person name="Ji B."/>
            <person name="Rouy Z."/>
            <person name="Medigue C."/>
            <person name="Talla E."/>
            <person name="Sturgis J.N."/>
        </authorList>
    </citation>
    <scope>NUCLEOTIDE SEQUENCE [LARGE SCALE GENOMIC DNA]</scope>
    <source>
        <strain evidence="3">DSM120</strain>
    </source>
</reference>
<protein>
    <submittedName>
        <fullName evidence="2">Uncharacterized protein</fullName>
    </submittedName>
</protein>
<feature type="region of interest" description="Disordered" evidence="1">
    <location>
        <begin position="91"/>
        <end position="110"/>
    </location>
</feature>
<evidence type="ECO:0000313" key="2">
    <source>
        <dbReference type="EMBL" id="CCG40834.1"/>
    </source>
</evidence>
<dbReference type="EMBL" id="CAHP01000014">
    <property type="protein sequence ID" value="CCG40834.1"/>
    <property type="molecule type" value="Genomic_DNA"/>
</dbReference>
<dbReference type="STRING" id="1150626.PHAMO_210345"/>
<proteinExistence type="predicted"/>
<evidence type="ECO:0000313" key="3">
    <source>
        <dbReference type="Proteomes" id="UP000004169"/>
    </source>
</evidence>
<gene>
    <name evidence="2" type="ORF">PHAMO_210345</name>
</gene>